<dbReference type="PROSITE" id="PS51257">
    <property type="entry name" value="PROKAR_LIPOPROTEIN"/>
    <property type="match status" value="1"/>
</dbReference>
<feature type="chain" id="PRO_5039606663" description="DUF732 domain-containing protein" evidence="2">
    <location>
        <begin position="20"/>
        <end position="250"/>
    </location>
</feature>
<evidence type="ECO:0000256" key="2">
    <source>
        <dbReference type="SAM" id="SignalP"/>
    </source>
</evidence>
<organism evidence="3 4">
    <name type="scientific">Streptomyces violaceoruber</name>
    <dbReference type="NCBI Taxonomy" id="1935"/>
    <lineage>
        <taxon>Bacteria</taxon>
        <taxon>Bacillati</taxon>
        <taxon>Actinomycetota</taxon>
        <taxon>Actinomycetes</taxon>
        <taxon>Kitasatosporales</taxon>
        <taxon>Streptomycetaceae</taxon>
        <taxon>Streptomyces</taxon>
        <taxon>Streptomyces violaceoruber group</taxon>
    </lineage>
</organism>
<dbReference type="Proteomes" id="UP000192445">
    <property type="component" value="Chromosome"/>
</dbReference>
<dbReference type="STRING" id="1935.B1H20_28195"/>
<evidence type="ECO:0000256" key="1">
    <source>
        <dbReference type="SAM" id="MobiDB-lite"/>
    </source>
</evidence>
<name>A0A1V0UIA9_STRVN</name>
<feature type="compositionally biased region" description="Low complexity" evidence="1">
    <location>
        <begin position="46"/>
        <end position="63"/>
    </location>
</feature>
<proteinExistence type="predicted"/>
<accession>A0A1V0UIA9</accession>
<gene>
    <name evidence="3" type="ORF">B1H20_28195</name>
</gene>
<dbReference type="EMBL" id="CP020570">
    <property type="protein sequence ID" value="ARF64847.1"/>
    <property type="molecule type" value="Genomic_DNA"/>
</dbReference>
<sequence>MRNPFLACAAVVLTAAALAACGSSADGNDPEAAGAQRPAASGPAVPGSTAGAPTASTPPAADATEGDGGDGAKPGAQGPIASAEGPKTPSDAITPATGTFTKQQKKYLEDRVPEGMDPAAVLQTGQETCDRLRYLVKADRDTAVGAVATEEIPDAAAAVTGLCPQHQDLVDEAAYAYPDGTHTGKALRPGDYRSVSPTPNCSWEITGAGGEQVSADTSTTGKPRTITIPKSARTFTSTGCYAWLPEGDRG</sequence>
<dbReference type="AlphaFoldDB" id="A0A1V0UIA9"/>
<keyword evidence="2" id="KW-0732">Signal</keyword>
<protein>
    <recommendedName>
        <fullName evidence="5">DUF732 domain-containing protein</fullName>
    </recommendedName>
</protein>
<reference evidence="3 4" key="1">
    <citation type="submission" date="2017-03" db="EMBL/GenBank/DDBJ databases">
        <title>Complete Genome Sequence of a natural compounds producer, Streptomyces violaceus S21.</title>
        <authorList>
            <person name="Zhong C."/>
            <person name="Zhao Z."/>
            <person name="Fu J."/>
            <person name="Zong G."/>
            <person name="Qin R."/>
            <person name="Cao G."/>
        </authorList>
    </citation>
    <scope>NUCLEOTIDE SEQUENCE [LARGE SCALE GENOMIC DNA]</scope>
    <source>
        <strain evidence="3 4">S21</strain>
    </source>
</reference>
<dbReference type="OrthoDB" id="4338372at2"/>
<feature type="region of interest" description="Disordered" evidence="1">
    <location>
        <begin position="23"/>
        <end position="100"/>
    </location>
</feature>
<evidence type="ECO:0000313" key="3">
    <source>
        <dbReference type="EMBL" id="ARF64847.1"/>
    </source>
</evidence>
<feature type="signal peptide" evidence="2">
    <location>
        <begin position="1"/>
        <end position="19"/>
    </location>
</feature>
<evidence type="ECO:0008006" key="5">
    <source>
        <dbReference type="Google" id="ProtNLM"/>
    </source>
</evidence>
<evidence type="ECO:0000313" key="4">
    <source>
        <dbReference type="Proteomes" id="UP000192445"/>
    </source>
</evidence>
<dbReference type="RefSeq" id="WP_083193451.1">
    <property type="nucleotide sequence ID" value="NZ_CP020570.1"/>
</dbReference>
<dbReference type="KEGG" id="svu:B1H20_28195"/>